<reference evidence="1 2" key="2">
    <citation type="submission" date="2020-04" db="EMBL/GenBank/DDBJ databases">
        <title>Genome sequencing and assembly of multiple isolates from the Colletotrichum gloeosporioides species complex.</title>
        <authorList>
            <person name="Gan P."/>
            <person name="Shirasu K."/>
        </authorList>
    </citation>
    <scope>NUCLEOTIDE SEQUENCE [LARGE SCALE GENOMIC DNA]</scope>
    <source>
        <strain evidence="1 2">Nara gc5</strain>
    </source>
</reference>
<organism evidence="1 2">
    <name type="scientific">Colletotrichum fructicola (strain Nara gc5)</name>
    <name type="common">Anthracnose fungus</name>
    <name type="synonym">Colletotrichum gloeosporioides (strain Nara gc5)</name>
    <dbReference type="NCBI Taxonomy" id="1213859"/>
    <lineage>
        <taxon>Eukaryota</taxon>
        <taxon>Fungi</taxon>
        <taxon>Dikarya</taxon>
        <taxon>Ascomycota</taxon>
        <taxon>Pezizomycotina</taxon>
        <taxon>Sordariomycetes</taxon>
        <taxon>Hypocreomycetidae</taxon>
        <taxon>Glomerellales</taxon>
        <taxon>Glomerellaceae</taxon>
        <taxon>Colletotrichum</taxon>
        <taxon>Colletotrichum gloeosporioides species complex</taxon>
    </lineage>
</organism>
<evidence type="ECO:0000313" key="2">
    <source>
        <dbReference type="Proteomes" id="UP000011096"/>
    </source>
</evidence>
<dbReference type="EMBL" id="ANPB02000007">
    <property type="protein sequence ID" value="KAF4479585.1"/>
    <property type="molecule type" value="Genomic_DNA"/>
</dbReference>
<dbReference type="RefSeq" id="XP_031884385.2">
    <property type="nucleotide sequence ID" value="XM_032036685.2"/>
</dbReference>
<accession>A0A7J6IRN9</accession>
<proteinExistence type="predicted"/>
<comment type="caution">
    <text evidence="1">The sequence shown here is derived from an EMBL/GenBank/DDBJ whole genome shotgun (WGS) entry which is preliminary data.</text>
</comment>
<reference evidence="1 2" key="1">
    <citation type="submission" date="2012-08" db="EMBL/GenBank/DDBJ databases">
        <authorList>
            <person name="Gan P.H.P."/>
            <person name="Ikeda K."/>
            <person name="Irieda H."/>
            <person name="Narusaka M."/>
            <person name="O'Connell R.J."/>
            <person name="Narusaka Y."/>
            <person name="Takano Y."/>
            <person name="Kubo Y."/>
            <person name="Shirasu K."/>
        </authorList>
    </citation>
    <scope>NUCLEOTIDE SEQUENCE [LARGE SCALE GENOMIC DNA]</scope>
    <source>
        <strain evidence="1 2">Nara gc5</strain>
    </source>
</reference>
<sequence>MRPTPTLVGLPRELRDEIIYHTIAADDLRESAEKFTQNYNDADDKHGWKKWLALRSDLLQHATQSNNQPQHTYNFVLAMILTMIDEHEIYETLQEKNTKMLGLKPFDETSKQWVGVYV</sequence>
<evidence type="ECO:0000313" key="1">
    <source>
        <dbReference type="EMBL" id="KAF4479585.1"/>
    </source>
</evidence>
<dbReference type="OrthoDB" id="10349303at2759"/>
<protein>
    <submittedName>
        <fullName evidence="1">Uncharacterized protein</fullName>
    </submittedName>
</protein>
<dbReference type="AlphaFoldDB" id="A0A7J6IRN9"/>
<name>A0A7J6IRN9_COLFN</name>
<dbReference type="GeneID" id="43620678"/>
<gene>
    <name evidence="1" type="ORF">CGGC5_v012777</name>
</gene>
<dbReference type="Proteomes" id="UP000011096">
    <property type="component" value="Unassembled WGS sequence"/>
</dbReference>
<dbReference type="InParanoid" id="A0A7J6IRN9"/>
<keyword evidence="2" id="KW-1185">Reference proteome</keyword>